<evidence type="ECO:0000313" key="2">
    <source>
        <dbReference type="EMBL" id="MVN77593.1"/>
    </source>
</evidence>
<feature type="transmembrane region" description="Helical" evidence="1">
    <location>
        <begin position="46"/>
        <end position="65"/>
    </location>
</feature>
<feature type="transmembrane region" description="Helical" evidence="1">
    <location>
        <begin position="101"/>
        <end position="120"/>
    </location>
</feature>
<feature type="transmembrane region" description="Helical" evidence="1">
    <location>
        <begin position="20"/>
        <end position="40"/>
    </location>
</feature>
<keyword evidence="3" id="KW-1185">Reference proteome</keyword>
<dbReference type="AlphaFoldDB" id="A0A7K1TGV5"/>
<evidence type="ECO:0000256" key="1">
    <source>
        <dbReference type="SAM" id="Phobius"/>
    </source>
</evidence>
<evidence type="ECO:0000313" key="3">
    <source>
        <dbReference type="Proteomes" id="UP000441336"/>
    </source>
</evidence>
<accession>A0A7K1TGV5</accession>
<gene>
    <name evidence="2" type="ORF">GO988_14760</name>
</gene>
<reference evidence="2 3" key="1">
    <citation type="submission" date="2019-12" db="EMBL/GenBank/DDBJ databases">
        <title>Hymenobacter sp. HMF4947 Genome sequencing and assembly.</title>
        <authorList>
            <person name="Kang H."/>
            <person name="Cha I."/>
            <person name="Kim H."/>
            <person name="Joh K."/>
        </authorList>
    </citation>
    <scope>NUCLEOTIDE SEQUENCE [LARGE SCALE GENOMIC DNA]</scope>
    <source>
        <strain evidence="2 3">HMF4947</strain>
    </source>
</reference>
<dbReference type="RefSeq" id="WP_157566764.1">
    <property type="nucleotide sequence ID" value="NZ_WQKZ01000003.1"/>
</dbReference>
<keyword evidence="1" id="KW-1133">Transmembrane helix</keyword>
<name>A0A7K1TGV5_9BACT</name>
<dbReference type="Proteomes" id="UP000441336">
    <property type="component" value="Unassembled WGS sequence"/>
</dbReference>
<comment type="caution">
    <text evidence="2">The sequence shown here is derived from an EMBL/GenBank/DDBJ whole genome shotgun (WGS) entry which is preliminary data.</text>
</comment>
<evidence type="ECO:0008006" key="4">
    <source>
        <dbReference type="Google" id="ProtNLM"/>
    </source>
</evidence>
<dbReference type="Pfam" id="PF03729">
    <property type="entry name" value="DUF308"/>
    <property type="match status" value="1"/>
</dbReference>
<keyword evidence="1" id="KW-0472">Membrane</keyword>
<protein>
    <recommendedName>
        <fullName evidence="4">DUF308 domain-containing protein</fullName>
    </recommendedName>
</protein>
<organism evidence="2 3">
    <name type="scientific">Hymenobacter ginkgonis</name>
    <dbReference type="NCBI Taxonomy" id="2682976"/>
    <lineage>
        <taxon>Bacteria</taxon>
        <taxon>Pseudomonadati</taxon>
        <taxon>Bacteroidota</taxon>
        <taxon>Cytophagia</taxon>
        <taxon>Cytophagales</taxon>
        <taxon>Hymenobacteraceae</taxon>
        <taxon>Hymenobacter</taxon>
    </lineage>
</organism>
<feature type="transmembrane region" description="Helical" evidence="1">
    <location>
        <begin position="162"/>
        <end position="180"/>
    </location>
</feature>
<proteinExistence type="predicted"/>
<dbReference type="InterPro" id="IPR005325">
    <property type="entry name" value="DUF308_memb"/>
</dbReference>
<feature type="transmembrane region" description="Helical" evidence="1">
    <location>
        <begin position="132"/>
        <end position="150"/>
    </location>
</feature>
<keyword evidence="1" id="KW-0812">Transmembrane</keyword>
<feature type="transmembrane region" description="Helical" evidence="1">
    <location>
        <begin position="77"/>
        <end position="95"/>
    </location>
</feature>
<sequence length="193" mass="20738">MAPSTATFSQPANTVRDLRLLYFVRAAFAFVWAGLLAAKLPALTPLLLLLYPTWDVVATFADLRASRRSSLAANGSRYLNIVIGLVTTVAVAVALQQSTAAVLLVFGVWAILTGLIQLVLAWRRHRGVGGQWPMMLSGAQSAVAGCLFIAHAHSPEMGLNTLWRYAAFGGFYFLLAAWRLRSSALATSSDSVA</sequence>
<dbReference type="EMBL" id="WQKZ01000003">
    <property type="protein sequence ID" value="MVN77593.1"/>
    <property type="molecule type" value="Genomic_DNA"/>
</dbReference>